<dbReference type="EMBL" id="AHHD01000669">
    <property type="protein sequence ID" value="EKG09437.1"/>
    <property type="molecule type" value="Genomic_DNA"/>
</dbReference>
<dbReference type="Gene3D" id="3.40.50.720">
    <property type="entry name" value="NAD(P)-binding Rossmann-like Domain"/>
    <property type="match status" value="1"/>
</dbReference>
<dbReference type="SUPFAM" id="SSF51735">
    <property type="entry name" value="NAD(P)-binding Rossmann-fold domains"/>
    <property type="match status" value="1"/>
</dbReference>
<dbReference type="PANTHER" id="PTHR48079">
    <property type="entry name" value="PROTEIN YEEZ"/>
    <property type="match status" value="1"/>
</dbReference>
<evidence type="ECO:0000313" key="3">
    <source>
        <dbReference type="Proteomes" id="UP000007129"/>
    </source>
</evidence>
<dbReference type="InterPro" id="IPR001509">
    <property type="entry name" value="Epimerase_deHydtase"/>
</dbReference>
<dbReference type="STRING" id="1126212.K2R988"/>
<dbReference type="InterPro" id="IPR036291">
    <property type="entry name" value="NAD(P)-bd_dom_sf"/>
</dbReference>
<dbReference type="VEuPathDB" id="FungiDB:MPH_13524"/>
<name>K2R988_MACPH</name>
<proteinExistence type="predicted"/>
<dbReference type="AlphaFoldDB" id="K2R988"/>
<dbReference type="eggNOG" id="ENOG502RZMK">
    <property type="taxonomic scope" value="Eukaryota"/>
</dbReference>
<dbReference type="HOGENOM" id="CLU_007383_12_0_1"/>
<feature type="domain" description="NAD-dependent epimerase/dehydratase" evidence="1">
    <location>
        <begin position="7"/>
        <end position="242"/>
    </location>
</feature>
<comment type="caution">
    <text evidence="2">The sequence shown here is derived from an EMBL/GenBank/DDBJ whole genome shotgun (WGS) entry which is preliminary data.</text>
</comment>
<sequence length="375" mass="41270">MFAMNKVLLTGATGYVGGTVLDHLVKSEEPGIKGLTFDLLVRSEEAADKLRSTYGNRVRPILWKGFTDIPFITDTAANYDIVINAGTGFIADGAKAFIQGLAHRIKPENNIPWMLHLSGASNLADHPLTQTAYPERVWDDADGNAVYEFLKAEDAHDPYPQRTTEIGVLSAAEEMGVQAVSLNTPCLFGTGTGLFNQQGFVIPTFMRYVIKHGYGFKLNETANFDWVHVEDLADLYVLLLRAILERKDRGVGFIPSGRNGIISTAVGHALQTEMMNLCLDAAFNAGILPHKDTPKQKEIRQISLQEIADEVMSGLTDMAERSWAGHKTMKGTMAKKLLGWNPTRLEEAWKKDYSDVLDAVKDGNKSNALEKGIGK</sequence>
<dbReference type="GO" id="GO:0005737">
    <property type="term" value="C:cytoplasm"/>
    <property type="evidence" value="ECO:0007669"/>
    <property type="project" value="TreeGrafter"/>
</dbReference>
<gene>
    <name evidence="2" type="ORF">MPH_13524</name>
</gene>
<dbReference type="OrthoDB" id="10262413at2759"/>
<accession>K2R988</accession>
<dbReference type="InParanoid" id="K2R988"/>
<dbReference type="Proteomes" id="UP000007129">
    <property type="component" value="Unassembled WGS sequence"/>
</dbReference>
<organism evidence="2 3">
    <name type="scientific">Macrophomina phaseolina (strain MS6)</name>
    <name type="common">Charcoal rot fungus</name>
    <dbReference type="NCBI Taxonomy" id="1126212"/>
    <lineage>
        <taxon>Eukaryota</taxon>
        <taxon>Fungi</taxon>
        <taxon>Dikarya</taxon>
        <taxon>Ascomycota</taxon>
        <taxon>Pezizomycotina</taxon>
        <taxon>Dothideomycetes</taxon>
        <taxon>Dothideomycetes incertae sedis</taxon>
        <taxon>Botryosphaeriales</taxon>
        <taxon>Botryosphaeriaceae</taxon>
        <taxon>Macrophomina</taxon>
    </lineage>
</organism>
<dbReference type="GO" id="GO:0004029">
    <property type="term" value="F:aldehyde dehydrogenase (NAD+) activity"/>
    <property type="evidence" value="ECO:0007669"/>
    <property type="project" value="TreeGrafter"/>
</dbReference>
<dbReference type="Pfam" id="PF01370">
    <property type="entry name" value="Epimerase"/>
    <property type="match status" value="1"/>
</dbReference>
<reference evidence="2 3" key="1">
    <citation type="journal article" date="2012" name="BMC Genomics">
        <title>Tools to kill: Genome of one of the most destructive plant pathogenic fungi Macrophomina phaseolina.</title>
        <authorList>
            <person name="Islam M.S."/>
            <person name="Haque M.S."/>
            <person name="Islam M.M."/>
            <person name="Emdad E.M."/>
            <person name="Halim A."/>
            <person name="Hossen Q.M.M."/>
            <person name="Hossain M.Z."/>
            <person name="Ahmed B."/>
            <person name="Rahim S."/>
            <person name="Rahman M.S."/>
            <person name="Alam M.M."/>
            <person name="Hou S."/>
            <person name="Wan X."/>
            <person name="Saito J.A."/>
            <person name="Alam M."/>
        </authorList>
    </citation>
    <scope>NUCLEOTIDE SEQUENCE [LARGE SCALE GENOMIC DNA]</scope>
    <source>
        <strain evidence="2 3">MS6</strain>
    </source>
</reference>
<protein>
    <submittedName>
        <fullName evidence="2">NAD-dependent epimerase/dehydratase</fullName>
    </submittedName>
</protein>
<evidence type="ECO:0000259" key="1">
    <source>
        <dbReference type="Pfam" id="PF01370"/>
    </source>
</evidence>
<dbReference type="PANTHER" id="PTHR48079:SF6">
    <property type="entry name" value="NAD(P)-BINDING DOMAIN-CONTAINING PROTEIN-RELATED"/>
    <property type="match status" value="1"/>
</dbReference>
<evidence type="ECO:0000313" key="2">
    <source>
        <dbReference type="EMBL" id="EKG09437.1"/>
    </source>
</evidence>
<dbReference type="InterPro" id="IPR051783">
    <property type="entry name" value="NAD(P)-dependent_oxidoreduct"/>
</dbReference>